<dbReference type="Proteomes" id="UP001521184">
    <property type="component" value="Unassembled WGS sequence"/>
</dbReference>
<gene>
    <name evidence="1" type="ORF">SLS58_003569</name>
</gene>
<reference evidence="1 2" key="1">
    <citation type="journal article" date="2023" name="Plant Dis.">
        <title>First Report of Diplodia intermedia Causing Canker and Dieback Diseases on Apple Trees in Canada.</title>
        <authorList>
            <person name="Ellouze W."/>
            <person name="Ilyukhin E."/>
            <person name="Sulman M."/>
            <person name="Ali S."/>
        </authorList>
    </citation>
    <scope>NUCLEOTIDE SEQUENCE [LARGE SCALE GENOMIC DNA]</scope>
    <source>
        <strain evidence="1 2">M45-28</strain>
    </source>
</reference>
<keyword evidence="2" id="KW-1185">Reference proteome</keyword>
<accession>A0ABR3TVN5</accession>
<sequence>MNPVAQFSDYEQWAAQSANRGQTIHLAAAAVTTAPSQAAPKASPYAPHAVHAAHAAQAAQAAQAQQLSGAQVDENRHHTYYYRPRSDSVTSSYYYAWPRGAGQYAGQYYGPGYGQGHNNPYGYHHNWFGRTASEVYQDNIAYAMRPHGSGSHRDQEMVPRDPDDDQMFYVKELDGAWTQRSYNTIENDLRPGYWTKYYGRCHFIRTRD</sequence>
<proteinExistence type="predicted"/>
<name>A0ABR3TVN5_9PEZI</name>
<evidence type="ECO:0000313" key="2">
    <source>
        <dbReference type="Proteomes" id="UP001521184"/>
    </source>
</evidence>
<protein>
    <submittedName>
        <fullName evidence="1">Uncharacterized protein</fullName>
    </submittedName>
</protein>
<evidence type="ECO:0000313" key="1">
    <source>
        <dbReference type="EMBL" id="KAL1645685.1"/>
    </source>
</evidence>
<organism evidence="1 2">
    <name type="scientific">Diplodia intermedia</name>
    <dbReference type="NCBI Taxonomy" id="856260"/>
    <lineage>
        <taxon>Eukaryota</taxon>
        <taxon>Fungi</taxon>
        <taxon>Dikarya</taxon>
        <taxon>Ascomycota</taxon>
        <taxon>Pezizomycotina</taxon>
        <taxon>Dothideomycetes</taxon>
        <taxon>Dothideomycetes incertae sedis</taxon>
        <taxon>Botryosphaeriales</taxon>
        <taxon>Botryosphaeriaceae</taxon>
        <taxon>Diplodia</taxon>
    </lineage>
</organism>
<comment type="caution">
    <text evidence="1">The sequence shown here is derived from an EMBL/GenBank/DDBJ whole genome shotgun (WGS) entry which is preliminary data.</text>
</comment>
<dbReference type="EMBL" id="JAKEKT020000018">
    <property type="protein sequence ID" value="KAL1645685.1"/>
    <property type="molecule type" value="Genomic_DNA"/>
</dbReference>